<keyword evidence="4" id="KW-1185">Reference proteome</keyword>
<evidence type="ECO:0000313" key="3">
    <source>
        <dbReference type="EMBL" id="SFQ82357.1"/>
    </source>
</evidence>
<name>A0A1I6BNF8_HYMAR</name>
<dbReference type="STRING" id="1227077.SAMN04515668_4793"/>
<feature type="signal peptide" evidence="2">
    <location>
        <begin position="1"/>
        <end position="22"/>
    </location>
</feature>
<reference evidence="4" key="1">
    <citation type="submission" date="2016-10" db="EMBL/GenBank/DDBJ databases">
        <authorList>
            <person name="Varghese N."/>
            <person name="Submissions S."/>
        </authorList>
    </citation>
    <scope>NUCLEOTIDE SEQUENCE [LARGE SCALE GENOMIC DNA]</scope>
    <source>
        <strain evidence="4">OR362-8,ATCC BAA-1266,JCM 13504</strain>
    </source>
</reference>
<evidence type="ECO:0000313" key="4">
    <source>
        <dbReference type="Proteomes" id="UP000199029"/>
    </source>
</evidence>
<sequence length="256" mass="28102">MNRNYACCAGLLLLLVGSSARAQTLPKKPVDQPLVVRSSAPGPKPAPCPPARLRRRPPQLLPAVATGSKSRDARVHAQLEAELAAVEGETHECTVRFFGQGLLSLCLVGETAGIPLHREVRVCTLDLCTAQPLLMAEELDPRRRTAFQAEATRRLHHLLETFIQEQGDLDEAESADLRAQPFELDSEQLELAQGQAVFPTRIRTQSRFVNQFFAGGVGPAFSFAELQPYLRPESPLRRLVQPPARPTPGRPPRTGN</sequence>
<dbReference type="AlphaFoldDB" id="A0A1I6BNF8"/>
<evidence type="ECO:0000256" key="1">
    <source>
        <dbReference type="SAM" id="MobiDB-lite"/>
    </source>
</evidence>
<feature type="region of interest" description="Disordered" evidence="1">
    <location>
        <begin position="33"/>
        <end position="57"/>
    </location>
</feature>
<accession>A0A1I6BNF8</accession>
<proteinExistence type="predicted"/>
<evidence type="ECO:0000256" key="2">
    <source>
        <dbReference type="SAM" id="SignalP"/>
    </source>
</evidence>
<feature type="compositionally biased region" description="Pro residues" evidence="1">
    <location>
        <begin position="243"/>
        <end position="256"/>
    </location>
</feature>
<evidence type="ECO:0008006" key="5">
    <source>
        <dbReference type="Google" id="ProtNLM"/>
    </source>
</evidence>
<dbReference type="Proteomes" id="UP000199029">
    <property type="component" value="Unassembled WGS sequence"/>
</dbReference>
<feature type="region of interest" description="Disordered" evidence="1">
    <location>
        <begin position="234"/>
        <end position="256"/>
    </location>
</feature>
<dbReference type="EMBL" id="FOXS01000010">
    <property type="protein sequence ID" value="SFQ82357.1"/>
    <property type="molecule type" value="Genomic_DNA"/>
</dbReference>
<keyword evidence="2" id="KW-0732">Signal</keyword>
<organism evidence="3 4">
    <name type="scientific">Hymenobacter arizonensis</name>
    <name type="common">Siccationidurans arizonensis</name>
    <dbReference type="NCBI Taxonomy" id="1227077"/>
    <lineage>
        <taxon>Bacteria</taxon>
        <taxon>Pseudomonadati</taxon>
        <taxon>Bacteroidota</taxon>
        <taxon>Cytophagia</taxon>
        <taxon>Cytophagales</taxon>
        <taxon>Hymenobacteraceae</taxon>
        <taxon>Hymenobacter</taxon>
    </lineage>
</organism>
<feature type="chain" id="PRO_5011459457" description="Chalcone isomerase-like" evidence="2">
    <location>
        <begin position="23"/>
        <end position="256"/>
    </location>
</feature>
<protein>
    <recommendedName>
        <fullName evidence="5">Chalcone isomerase-like</fullName>
    </recommendedName>
</protein>
<gene>
    <name evidence="3" type="ORF">SAMN04515668_4793</name>
</gene>